<proteinExistence type="predicted"/>
<dbReference type="eggNOG" id="ENOG502SACF">
    <property type="taxonomic scope" value="Eukaryota"/>
</dbReference>
<dbReference type="AlphaFoldDB" id="C4R844"/>
<sequence>MTSEDLIVKRKPTRPVESSKLYSTGAFWDKVKSKASDTMNSAGSSLSGFVSTPVDDNSSSSDVEEPHMVREFGPLGELLLLHNRNLQLWDWLPIDRMDQSTPGGTLYLIASLELPSDPIMVKLISSNRITNVYQVLYCVDQGCNDLLFTVYTIGNEVESQDILSGVFPHDSKVYYKGGKESNYFSISTGKGKTVLVNKSTFAVEFEFNARVINNVPVVDVCGSWLAYNASSDDLICKGVGVPSVDGDVETQEKLLPKQYRVPRPRTLLQRVLSNMSTTAMDSIFKLTELSSKKVKQMLDPDQRNKVEKSNNIKNTITKLLNTLNGISQSHYIVLVCLLTMEPKLVFLVPGGCSHVSISPYDMLLTSTTLRGDDILIWDFTRLSNEIVLVDKLRRGNTPGIISRVLWGGAATKGIGVLSRNNGSIIWFGIRFDGLGIVHDRNTSWVLSCTGMRDMEFGPGIILASAKDTKWKEDFSNLQRKLSPDACLMCIDKKLNLQILSLSHKSINWKFHLPQKNFSKLLPFHENEEIDRRKALLEETSHVPSLDDPLSQAEIETCIPYPSLHQNRHVKLKVLQNPNMSIETFLDTLRHVGSSLQTNTVTFGRPSGNAVLTEESATFFKEAMSQEIVDLSKFVNDSKLSTDGYNDEDSTLDDFQVLNI</sequence>
<reference evidence="1 2" key="1">
    <citation type="journal article" date="2009" name="Nat. Biotechnol.">
        <title>Genome sequence of the recombinant protein production host Pichia pastoris.</title>
        <authorList>
            <person name="De Schutter K."/>
            <person name="Lin Y.C."/>
            <person name="Tiels P."/>
            <person name="Van Hecke A."/>
            <person name="Glinka S."/>
            <person name="Weber-Lehmann J."/>
            <person name="Rouze P."/>
            <person name="Van de Peer Y."/>
            <person name="Callewaert N."/>
        </authorList>
    </citation>
    <scope>NUCLEOTIDE SEQUENCE [LARGE SCALE GENOMIC DNA]</scope>
    <source>
        <strain evidence="2">GS115 / ATCC 20864</strain>
    </source>
</reference>
<evidence type="ECO:0000313" key="1">
    <source>
        <dbReference type="EMBL" id="CAY71769.1"/>
    </source>
</evidence>
<dbReference type="STRING" id="644223.C4R844"/>
<dbReference type="RefSeq" id="XP_002493948.1">
    <property type="nucleotide sequence ID" value="XM_002493903.1"/>
</dbReference>
<dbReference type="OMA" id="VISDILW"/>
<name>C4R844_KOMPG</name>
<evidence type="ECO:0000313" key="2">
    <source>
        <dbReference type="Proteomes" id="UP000000314"/>
    </source>
</evidence>
<dbReference type="Proteomes" id="UP000000314">
    <property type="component" value="Chromosome 4"/>
</dbReference>
<dbReference type="KEGG" id="ppa:PAS_chr4_0970"/>
<dbReference type="HOGENOM" id="CLU_020371_0_0_1"/>
<dbReference type="EMBL" id="FN392322">
    <property type="protein sequence ID" value="CAY71769.1"/>
    <property type="molecule type" value="Genomic_DNA"/>
</dbReference>
<dbReference type="GeneID" id="8201458"/>
<dbReference type="OrthoDB" id="4089169at2759"/>
<gene>
    <name evidence="1" type="ordered locus">PAS_chr4_0970</name>
</gene>
<organism evidence="1 2">
    <name type="scientific">Komagataella phaffii (strain GS115 / ATCC 20864)</name>
    <name type="common">Yeast</name>
    <name type="synonym">Pichia pastoris</name>
    <dbReference type="NCBI Taxonomy" id="644223"/>
    <lineage>
        <taxon>Eukaryota</taxon>
        <taxon>Fungi</taxon>
        <taxon>Dikarya</taxon>
        <taxon>Ascomycota</taxon>
        <taxon>Saccharomycotina</taxon>
        <taxon>Pichiomycetes</taxon>
        <taxon>Pichiales</taxon>
        <taxon>Pichiaceae</taxon>
        <taxon>Komagataella</taxon>
    </lineage>
</organism>
<accession>C4R844</accession>
<dbReference type="InParanoid" id="C4R844"/>
<protein>
    <submittedName>
        <fullName evidence="1">Uncharacterized protein</fullName>
    </submittedName>
</protein>
<keyword evidence="2" id="KW-1185">Reference proteome</keyword>